<evidence type="ECO:0000259" key="2">
    <source>
        <dbReference type="PROSITE" id="PS50943"/>
    </source>
</evidence>
<comment type="caution">
    <text evidence="3">The sequence shown here is derived from an EMBL/GenBank/DDBJ whole genome shotgun (WGS) entry which is preliminary data.</text>
</comment>
<evidence type="ECO:0000313" key="4">
    <source>
        <dbReference type="Proteomes" id="UP000216524"/>
    </source>
</evidence>
<dbReference type="InterPro" id="IPR014710">
    <property type="entry name" value="RmlC-like_jellyroll"/>
</dbReference>
<dbReference type="SMART" id="SM00530">
    <property type="entry name" value="HTH_XRE"/>
    <property type="match status" value="1"/>
</dbReference>
<dbReference type="Gene3D" id="2.60.120.10">
    <property type="entry name" value="Jelly Rolls"/>
    <property type="match status" value="1"/>
</dbReference>
<dbReference type="CDD" id="cd02209">
    <property type="entry name" value="cupin_XRE_C"/>
    <property type="match status" value="1"/>
</dbReference>
<accession>A0ABX4FE09</accession>
<feature type="domain" description="HTH cro/C1-type" evidence="2">
    <location>
        <begin position="21"/>
        <end position="75"/>
    </location>
</feature>
<dbReference type="PANTHER" id="PTHR46797">
    <property type="entry name" value="HTH-TYPE TRANSCRIPTIONAL REGULATOR"/>
    <property type="match status" value="1"/>
</dbReference>
<dbReference type="InterPro" id="IPR010982">
    <property type="entry name" value="Lambda_DNA-bd_dom_sf"/>
</dbReference>
<dbReference type="PROSITE" id="PS50943">
    <property type="entry name" value="HTH_CROC1"/>
    <property type="match status" value="1"/>
</dbReference>
<dbReference type="EMBL" id="NEVV01000001">
    <property type="protein sequence ID" value="OZI80403.1"/>
    <property type="molecule type" value="Genomic_DNA"/>
</dbReference>
<keyword evidence="1" id="KW-0238">DNA-binding</keyword>
<dbReference type="Pfam" id="PF07883">
    <property type="entry name" value="Cupin_2"/>
    <property type="match status" value="1"/>
</dbReference>
<dbReference type="InterPro" id="IPR050807">
    <property type="entry name" value="TransReg_Diox_bact_type"/>
</dbReference>
<dbReference type="InterPro" id="IPR013096">
    <property type="entry name" value="Cupin_2"/>
</dbReference>
<organism evidence="3 4">
    <name type="scientific">Bordetella genomosp. 6</name>
    <dbReference type="NCBI Taxonomy" id="463024"/>
    <lineage>
        <taxon>Bacteria</taxon>
        <taxon>Pseudomonadati</taxon>
        <taxon>Pseudomonadota</taxon>
        <taxon>Betaproteobacteria</taxon>
        <taxon>Burkholderiales</taxon>
        <taxon>Alcaligenaceae</taxon>
        <taxon>Bordetella</taxon>
    </lineage>
</organism>
<dbReference type="InterPro" id="IPR001387">
    <property type="entry name" value="Cro/C1-type_HTH"/>
</dbReference>
<evidence type="ECO:0000313" key="3">
    <source>
        <dbReference type="EMBL" id="OZI80403.1"/>
    </source>
</evidence>
<name>A0ABX4FE09_9BORD</name>
<gene>
    <name evidence="3" type="ORF">CAL23_01335</name>
</gene>
<dbReference type="Proteomes" id="UP000216524">
    <property type="component" value="Unassembled WGS sequence"/>
</dbReference>
<reference evidence="3 4" key="1">
    <citation type="submission" date="2017-05" db="EMBL/GenBank/DDBJ databases">
        <title>Complete and WGS of Bordetella genogroups.</title>
        <authorList>
            <person name="Spilker T."/>
            <person name="Lipuma J."/>
        </authorList>
    </citation>
    <scope>NUCLEOTIDE SEQUENCE [LARGE SCALE GENOMIC DNA]</scope>
    <source>
        <strain evidence="3 4">AU3139</strain>
    </source>
</reference>
<sequence>MTDAFSTASINADDLALGVRLRETRKRLGITMQELAARSDLSLGTLSNIERGINSPSVRTLRTICQAMGIDGAELFFNGPQHEDASGMVVREAARKRLNFRDQRVTKYRITPPTCEHMEGYLLELGAQGGSGEEFYSSPGEKILHVITGKFQVDVEGNSFQLSAGDTFGCRRNVLHRWRNGWDRPTTVLLINNSHFYV</sequence>
<dbReference type="RefSeq" id="WP_033468430.1">
    <property type="nucleotide sequence ID" value="NZ_NEVV01000001.1"/>
</dbReference>
<protein>
    <recommendedName>
        <fullName evidence="2">HTH cro/C1-type domain-containing protein</fullName>
    </recommendedName>
</protein>
<dbReference type="PANTHER" id="PTHR46797:SF1">
    <property type="entry name" value="METHYLPHOSPHONATE SYNTHASE"/>
    <property type="match status" value="1"/>
</dbReference>
<dbReference type="SUPFAM" id="SSF47413">
    <property type="entry name" value="lambda repressor-like DNA-binding domains"/>
    <property type="match status" value="1"/>
</dbReference>
<proteinExistence type="predicted"/>
<dbReference type="InterPro" id="IPR011051">
    <property type="entry name" value="RmlC_Cupin_sf"/>
</dbReference>
<keyword evidence="4" id="KW-1185">Reference proteome</keyword>
<evidence type="ECO:0000256" key="1">
    <source>
        <dbReference type="ARBA" id="ARBA00023125"/>
    </source>
</evidence>
<dbReference type="Gene3D" id="1.10.260.40">
    <property type="entry name" value="lambda repressor-like DNA-binding domains"/>
    <property type="match status" value="1"/>
</dbReference>
<dbReference type="Pfam" id="PF01381">
    <property type="entry name" value="HTH_3"/>
    <property type="match status" value="1"/>
</dbReference>
<dbReference type="SUPFAM" id="SSF51182">
    <property type="entry name" value="RmlC-like cupins"/>
    <property type="match status" value="1"/>
</dbReference>
<dbReference type="CDD" id="cd00093">
    <property type="entry name" value="HTH_XRE"/>
    <property type="match status" value="1"/>
</dbReference>